<sequence length="494" mass="53628">MSKKAIVIGAGAGGLATAVELSSAGWQVDVFESRHEPGGKMHQRQVGDSSIDGGPTVFTMHWVFEQLFRRGGAHFDDRLKLTQSRRLARHAWTDGSHLDLFHDTDQSADAIARFSNEENAAGYRRFCRDGALIHGLLKDNFMSTTQPSPITLGYRLIRDGGINALSVAPHRSLWSALGKYFSDPRLQQLYGRYATYVGSSPLLTPSTLMLIAHVERDGVWCVDGGMRALALAMAELAQEHGGRFHYDSPVQRIDCVNGRATGITLASGETHSADVVVFNGDTAALSDGLLGADVSTSVPVRPRHQRGLSAITWCINAETSGFELDHHNVFFAQNYAQEFSTIFDNRSICNEPTVYVCAQDRINGTPLKAGTERLLLLINAPADGDHKAWTRNKLDEQREHALSVLKRGGANITFSEQNCVVSSPDDWHHRFPASGGSLYGAASHGMFSSFTRPSTKSRVKGLYLSGGSVHPGPGVPMATLSGTLAARQIVKDTA</sequence>
<gene>
    <name evidence="6" type="primary">crtD</name>
    <name evidence="6" type="ORF">MBMO_EBAC000-65D02.45</name>
</gene>
<evidence type="ECO:0000256" key="4">
    <source>
        <dbReference type="RuleBase" id="RU362075"/>
    </source>
</evidence>
<keyword evidence="2 4" id="KW-0125">Carotenoid biosynthesis</keyword>
<evidence type="ECO:0000313" key="6">
    <source>
        <dbReference type="EMBL" id="AAR37850.1"/>
    </source>
</evidence>
<dbReference type="InterPro" id="IPR036188">
    <property type="entry name" value="FAD/NAD-bd_sf"/>
</dbReference>
<comment type="pathway">
    <text evidence="1 4">Carotenoid biosynthesis.</text>
</comment>
<dbReference type="Pfam" id="PF01593">
    <property type="entry name" value="Amino_oxidase"/>
    <property type="match status" value="1"/>
</dbReference>
<dbReference type="GO" id="GO:0016491">
    <property type="term" value="F:oxidoreductase activity"/>
    <property type="evidence" value="ECO:0007669"/>
    <property type="project" value="UniProtKB-KW"/>
</dbReference>
<dbReference type="Gene3D" id="3.50.50.60">
    <property type="entry name" value="FAD/NAD(P)-binding domain"/>
    <property type="match status" value="2"/>
</dbReference>
<dbReference type="InterPro" id="IPR002937">
    <property type="entry name" value="Amino_oxidase"/>
</dbReference>
<evidence type="ECO:0000259" key="5">
    <source>
        <dbReference type="Pfam" id="PF01593"/>
    </source>
</evidence>
<dbReference type="NCBIfam" id="NF045637">
    <property type="entry name" value="carotdesatCrtDProt"/>
    <property type="match status" value="1"/>
</dbReference>
<dbReference type="InterPro" id="IPR014105">
    <property type="entry name" value="Carotenoid/retinoid_OxRdtase"/>
</dbReference>
<feature type="domain" description="Amine oxidase" evidence="5">
    <location>
        <begin position="13"/>
        <end position="489"/>
    </location>
</feature>
<dbReference type="AlphaFoldDB" id="Q6SGW9"/>
<organism evidence="6">
    <name type="scientific">uncultured marine bacterium 443</name>
    <dbReference type="NCBI Taxonomy" id="257393"/>
    <lineage>
        <taxon>Bacteria</taxon>
        <taxon>environmental samples</taxon>
    </lineage>
</organism>
<reference evidence="6" key="2">
    <citation type="submission" date="2003-12" db="EMBL/GenBank/DDBJ databases">
        <title>Monterey Bay Coastal Ocean Microbial Observatory environmental clone sequencing.</title>
        <authorList>
            <person name="DeLong E.F."/>
        </authorList>
    </citation>
    <scope>NUCLEOTIDE SEQUENCE</scope>
</reference>
<evidence type="ECO:0000256" key="1">
    <source>
        <dbReference type="ARBA" id="ARBA00004829"/>
    </source>
</evidence>
<proteinExistence type="inferred from homology"/>
<dbReference type="EMBL" id="AY458640">
    <property type="protein sequence ID" value="AAR37850.1"/>
    <property type="molecule type" value="Genomic_DNA"/>
</dbReference>
<dbReference type="PANTHER" id="PTHR43734:SF7">
    <property type="entry name" value="4,4'-DIAPONEUROSPORENE OXYGENASE"/>
    <property type="match status" value="1"/>
</dbReference>
<dbReference type="InterPro" id="IPR054841">
    <property type="entry name" value="carotdesatCrtD"/>
</dbReference>
<name>Q6SGW9_9BACT</name>
<dbReference type="EC" id="1.14.99.-" evidence="6"/>
<dbReference type="PANTHER" id="PTHR43734">
    <property type="entry name" value="PHYTOENE DESATURASE"/>
    <property type="match status" value="1"/>
</dbReference>
<dbReference type="GO" id="GO:0016117">
    <property type="term" value="P:carotenoid biosynthetic process"/>
    <property type="evidence" value="ECO:0007669"/>
    <property type="project" value="UniProtKB-KW"/>
</dbReference>
<dbReference type="SUPFAM" id="SSF51905">
    <property type="entry name" value="FAD/NAD(P)-binding domain"/>
    <property type="match status" value="1"/>
</dbReference>
<keyword evidence="3 4" id="KW-0560">Oxidoreductase</keyword>
<accession>Q6SGW9</accession>
<reference evidence="6" key="1">
    <citation type="submission" date="2003-11" db="EMBL/GenBank/DDBJ databases">
        <authorList>
            <person name="Heidelberg J.F."/>
            <person name="Eisen J.A."/>
            <person name="Nelson W.C."/>
            <person name="DeLong E.F."/>
        </authorList>
    </citation>
    <scope>NUCLEOTIDE SEQUENCE</scope>
</reference>
<protein>
    <submittedName>
        <fullName evidence="6">Methoxyneurosporene dehydrogenase</fullName>
        <ecNumber evidence="6">1.14.99.-</ecNumber>
    </submittedName>
</protein>
<comment type="similarity">
    <text evidence="4">Belongs to the carotenoid/retinoid oxidoreductase family.</text>
</comment>
<evidence type="ECO:0000256" key="2">
    <source>
        <dbReference type="ARBA" id="ARBA00022746"/>
    </source>
</evidence>
<dbReference type="NCBIfam" id="TIGR02734">
    <property type="entry name" value="crtI_fam"/>
    <property type="match status" value="1"/>
</dbReference>
<evidence type="ECO:0000256" key="3">
    <source>
        <dbReference type="ARBA" id="ARBA00023002"/>
    </source>
</evidence>